<organism evidence="2 3">
    <name type="scientific">Portunus trituberculatus</name>
    <name type="common">Swimming crab</name>
    <name type="synonym">Neptunus trituberculatus</name>
    <dbReference type="NCBI Taxonomy" id="210409"/>
    <lineage>
        <taxon>Eukaryota</taxon>
        <taxon>Metazoa</taxon>
        <taxon>Ecdysozoa</taxon>
        <taxon>Arthropoda</taxon>
        <taxon>Crustacea</taxon>
        <taxon>Multicrustacea</taxon>
        <taxon>Malacostraca</taxon>
        <taxon>Eumalacostraca</taxon>
        <taxon>Eucarida</taxon>
        <taxon>Decapoda</taxon>
        <taxon>Pleocyemata</taxon>
        <taxon>Brachyura</taxon>
        <taxon>Eubrachyura</taxon>
        <taxon>Portunoidea</taxon>
        <taxon>Portunidae</taxon>
        <taxon>Portuninae</taxon>
        <taxon>Portunus</taxon>
    </lineage>
</organism>
<feature type="region of interest" description="Disordered" evidence="1">
    <location>
        <begin position="1"/>
        <end position="26"/>
    </location>
</feature>
<protein>
    <submittedName>
        <fullName evidence="2">Uncharacterized protein</fullName>
    </submittedName>
</protein>
<dbReference type="Proteomes" id="UP000324222">
    <property type="component" value="Unassembled WGS sequence"/>
</dbReference>
<evidence type="ECO:0000313" key="3">
    <source>
        <dbReference type="Proteomes" id="UP000324222"/>
    </source>
</evidence>
<reference evidence="2 3" key="1">
    <citation type="submission" date="2019-05" db="EMBL/GenBank/DDBJ databases">
        <title>Another draft genome of Portunus trituberculatus and its Hox gene families provides insights of decapod evolution.</title>
        <authorList>
            <person name="Jeong J.-H."/>
            <person name="Song I."/>
            <person name="Kim S."/>
            <person name="Choi T."/>
            <person name="Kim D."/>
            <person name="Ryu S."/>
            <person name="Kim W."/>
        </authorList>
    </citation>
    <scope>NUCLEOTIDE SEQUENCE [LARGE SCALE GENOMIC DNA]</scope>
    <source>
        <tissue evidence="2">Muscle</tissue>
    </source>
</reference>
<accession>A0A5B7GHS2</accession>
<keyword evidence="3" id="KW-1185">Reference proteome</keyword>
<evidence type="ECO:0000313" key="2">
    <source>
        <dbReference type="EMBL" id="MPC56777.1"/>
    </source>
</evidence>
<name>A0A5B7GHS2_PORTR</name>
<feature type="compositionally biased region" description="Polar residues" evidence="1">
    <location>
        <begin position="1"/>
        <end position="14"/>
    </location>
</feature>
<sequence length="72" mass="7703">MNCTRPSISGSVPGQPTREARTHGRNSRLTSCRMFCYRPAPRLTNVFSAGRTAKAAVNPGSGITAAYPASKY</sequence>
<proteinExistence type="predicted"/>
<dbReference type="AlphaFoldDB" id="A0A5B7GHS2"/>
<evidence type="ECO:0000256" key="1">
    <source>
        <dbReference type="SAM" id="MobiDB-lite"/>
    </source>
</evidence>
<gene>
    <name evidence="2" type="ORF">E2C01_050743</name>
</gene>
<comment type="caution">
    <text evidence="2">The sequence shown here is derived from an EMBL/GenBank/DDBJ whole genome shotgun (WGS) entry which is preliminary data.</text>
</comment>
<dbReference type="EMBL" id="VSRR010014239">
    <property type="protein sequence ID" value="MPC56777.1"/>
    <property type="molecule type" value="Genomic_DNA"/>
</dbReference>